<sequence>MLSDVSACSFCVGDDESLITVSEYVQYVQPAEARMSFSVGGASVERDVHMGAFTARAVAPDTAPPPPRTGPEPEYGSEDGSSICLPPPHPSMPQDVPHNFAGIIAGSGLSVRLTDPAPLLLSCMQDTHADTVSVADDDCSESYGDWR</sequence>
<proteinExistence type="predicted"/>
<organism evidence="2 3">
    <name type="scientific">Cymbomonas tetramitiformis</name>
    <dbReference type="NCBI Taxonomy" id="36881"/>
    <lineage>
        <taxon>Eukaryota</taxon>
        <taxon>Viridiplantae</taxon>
        <taxon>Chlorophyta</taxon>
        <taxon>Pyramimonadophyceae</taxon>
        <taxon>Pyramimonadales</taxon>
        <taxon>Pyramimonadaceae</taxon>
        <taxon>Cymbomonas</taxon>
    </lineage>
</organism>
<evidence type="ECO:0000313" key="2">
    <source>
        <dbReference type="EMBL" id="KAK3256460.1"/>
    </source>
</evidence>
<comment type="caution">
    <text evidence="2">The sequence shown here is derived from an EMBL/GenBank/DDBJ whole genome shotgun (WGS) entry which is preliminary data.</text>
</comment>
<feature type="region of interest" description="Disordered" evidence="1">
    <location>
        <begin position="56"/>
        <end position="98"/>
    </location>
</feature>
<dbReference type="Proteomes" id="UP001190700">
    <property type="component" value="Unassembled WGS sequence"/>
</dbReference>
<dbReference type="AlphaFoldDB" id="A0AAE0KQ79"/>
<reference evidence="2 3" key="1">
    <citation type="journal article" date="2015" name="Genome Biol. Evol.">
        <title>Comparative Genomics of a Bacterivorous Green Alga Reveals Evolutionary Causalities and Consequences of Phago-Mixotrophic Mode of Nutrition.</title>
        <authorList>
            <person name="Burns J.A."/>
            <person name="Paasch A."/>
            <person name="Narechania A."/>
            <person name="Kim E."/>
        </authorList>
    </citation>
    <scope>NUCLEOTIDE SEQUENCE [LARGE SCALE GENOMIC DNA]</scope>
    <source>
        <strain evidence="2 3">PLY_AMNH</strain>
    </source>
</reference>
<accession>A0AAE0KQ79</accession>
<gene>
    <name evidence="2" type="ORF">CYMTET_34405</name>
</gene>
<keyword evidence="3" id="KW-1185">Reference proteome</keyword>
<evidence type="ECO:0000313" key="3">
    <source>
        <dbReference type="Proteomes" id="UP001190700"/>
    </source>
</evidence>
<dbReference type="EMBL" id="LGRX02021636">
    <property type="protein sequence ID" value="KAK3256460.1"/>
    <property type="molecule type" value="Genomic_DNA"/>
</dbReference>
<protein>
    <submittedName>
        <fullName evidence="2">Uncharacterized protein</fullName>
    </submittedName>
</protein>
<evidence type="ECO:0000256" key="1">
    <source>
        <dbReference type="SAM" id="MobiDB-lite"/>
    </source>
</evidence>
<name>A0AAE0KQ79_9CHLO</name>